<organism evidence="2 3">
    <name type="scientific">Nesidiocoris tenuis</name>
    <dbReference type="NCBI Taxonomy" id="355587"/>
    <lineage>
        <taxon>Eukaryota</taxon>
        <taxon>Metazoa</taxon>
        <taxon>Ecdysozoa</taxon>
        <taxon>Arthropoda</taxon>
        <taxon>Hexapoda</taxon>
        <taxon>Insecta</taxon>
        <taxon>Pterygota</taxon>
        <taxon>Neoptera</taxon>
        <taxon>Paraneoptera</taxon>
        <taxon>Hemiptera</taxon>
        <taxon>Heteroptera</taxon>
        <taxon>Panheteroptera</taxon>
        <taxon>Cimicomorpha</taxon>
        <taxon>Miridae</taxon>
        <taxon>Dicyphina</taxon>
        <taxon>Nesidiocoris</taxon>
    </lineage>
</organism>
<evidence type="ECO:0000256" key="1">
    <source>
        <dbReference type="SAM" id="MobiDB-lite"/>
    </source>
</evidence>
<evidence type="ECO:0000313" key="3">
    <source>
        <dbReference type="Proteomes" id="UP000479000"/>
    </source>
</evidence>
<feature type="compositionally biased region" description="Basic residues" evidence="1">
    <location>
        <begin position="1"/>
        <end position="53"/>
    </location>
</feature>
<name>A0A6H5G857_9HEMI</name>
<dbReference type="EMBL" id="CADCXU010007337">
    <property type="protein sequence ID" value="CAA9998777.1"/>
    <property type="molecule type" value="Genomic_DNA"/>
</dbReference>
<dbReference type="Proteomes" id="UP000479000">
    <property type="component" value="Unassembled WGS sequence"/>
</dbReference>
<accession>A0A6H5G857</accession>
<protein>
    <submittedName>
        <fullName evidence="2">Uncharacterized protein</fullName>
    </submittedName>
</protein>
<dbReference type="AlphaFoldDB" id="A0A6H5G857"/>
<gene>
    <name evidence="2" type="ORF">NTEN_LOCUS5060</name>
</gene>
<sequence length="257" mass="29853">MMSRRIRRSRRRMRMKRRSRRMRMMSRRIRRRKGRRSMKTRSRRRRSSSRMKRRKDDSNASISSVNMEHYIMENSRNYGLGHKFSCTKILANKYVGLRALRSPACGPPCRSSGTKDHFSWRPGSNPSNQPAALTQFCLNTIRRPAFAGKCTPFRKRSRKRRKDLISTANPLRTPDETEGNAGSVEVEVSLPQKSPPRQLQLCIAKTGNIEPYRIPSNDVGRYQPILNLIGIHQTKIDDIEPHETIIDNIGQYQTISD</sequence>
<reference evidence="2 3" key="1">
    <citation type="submission" date="2020-02" db="EMBL/GenBank/DDBJ databases">
        <authorList>
            <person name="Ferguson B K."/>
        </authorList>
    </citation>
    <scope>NUCLEOTIDE SEQUENCE [LARGE SCALE GENOMIC DNA]</scope>
</reference>
<feature type="region of interest" description="Disordered" evidence="1">
    <location>
        <begin position="1"/>
        <end position="62"/>
    </location>
</feature>
<keyword evidence="3" id="KW-1185">Reference proteome</keyword>
<evidence type="ECO:0000313" key="2">
    <source>
        <dbReference type="EMBL" id="CAA9998777.1"/>
    </source>
</evidence>
<proteinExistence type="predicted"/>
<feature type="region of interest" description="Disordered" evidence="1">
    <location>
        <begin position="157"/>
        <end position="181"/>
    </location>
</feature>